<dbReference type="InParanoid" id="U5GZ92"/>
<organism evidence="1">
    <name type="scientific">Microbotryum lychnidis-dioicae (strain p1A1 Lamole / MvSl-1064)</name>
    <name type="common">Anther smut fungus</name>
    <dbReference type="NCBI Taxonomy" id="683840"/>
    <lineage>
        <taxon>Eukaryota</taxon>
        <taxon>Fungi</taxon>
        <taxon>Dikarya</taxon>
        <taxon>Basidiomycota</taxon>
        <taxon>Pucciniomycotina</taxon>
        <taxon>Microbotryomycetes</taxon>
        <taxon>Microbotryales</taxon>
        <taxon>Microbotryaceae</taxon>
        <taxon>Microbotryum</taxon>
    </lineage>
</organism>
<name>U5GZ92_USTV1</name>
<dbReference type="EnsemblFungi" id="MVLG_00496T0">
    <property type="protein sequence ID" value="MVLG_00496T0"/>
    <property type="gene ID" value="MVLG_00496"/>
</dbReference>
<evidence type="ECO:0000313" key="2">
    <source>
        <dbReference type="EnsemblFungi" id="MVLG_00496T0"/>
    </source>
</evidence>
<keyword evidence="3" id="KW-1185">Reference proteome</keyword>
<evidence type="ECO:0000313" key="1">
    <source>
        <dbReference type="EMBL" id="KDE09174.1"/>
    </source>
</evidence>
<accession>U5GZ92</accession>
<reference evidence="1" key="2">
    <citation type="submission" date="2010-11" db="EMBL/GenBank/DDBJ databases">
        <authorList>
            <consortium name="The Broad Institute Genome Sequencing Platform"/>
            <person name="Earl A."/>
            <person name="Ward D."/>
            <person name="Feldgarden M."/>
            <person name="Gevers D."/>
            <person name="Butler R."/>
            <person name="Young S.K."/>
            <person name="Zeng Q."/>
            <person name="Gargeya S."/>
            <person name="Fitzgerald M."/>
            <person name="Haas B."/>
            <person name="Abouelleil A."/>
            <person name="Alvarado L."/>
            <person name="Arachchi H.M."/>
            <person name="Berlin A."/>
            <person name="Brown A."/>
            <person name="Chapman S.B."/>
            <person name="Chen Z."/>
            <person name="Dunbar C."/>
            <person name="Freedman E."/>
            <person name="Gearin G."/>
            <person name="Gellesch M."/>
            <person name="Goldberg J."/>
            <person name="Griggs A."/>
            <person name="Gujja S."/>
            <person name="Heilman E."/>
            <person name="Heiman D."/>
            <person name="Howarth C."/>
            <person name="Larson L."/>
            <person name="Lui A."/>
            <person name="MacDonald P.J.P."/>
            <person name="Mehta T."/>
            <person name="Montmayeur A."/>
            <person name="Murphy C."/>
            <person name="Neiman D."/>
            <person name="Pearson M."/>
            <person name="Priest M."/>
            <person name="Roberts A."/>
            <person name="Saif S."/>
            <person name="Shea T."/>
            <person name="Shenoy N."/>
            <person name="Sisk P."/>
            <person name="Stolte C."/>
            <person name="Sykes S."/>
            <person name="White J."/>
            <person name="Yandava C."/>
            <person name="Wortman J."/>
            <person name="Nusbaum C."/>
            <person name="Birren B."/>
        </authorList>
    </citation>
    <scope>NUCLEOTIDE SEQUENCE</scope>
    <source>
        <strain evidence="1">P1A1 Lamole</strain>
    </source>
</reference>
<proteinExistence type="predicted"/>
<reference evidence="3" key="1">
    <citation type="submission" date="2010-11" db="EMBL/GenBank/DDBJ databases">
        <title>The genome sequence of Microbotryum violaceum strain p1A1 Lamole.</title>
        <authorList>
            <person name="Cuomo C."/>
            <person name="Perlin M."/>
            <person name="Young S.K."/>
            <person name="Zeng Q."/>
            <person name="Gargeya S."/>
            <person name="Alvarado L."/>
            <person name="Berlin A."/>
            <person name="Chapman S.B."/>
            <person name="Chen Z."/>
            <person name="Freedman E."/>
            <person name="Gellesch M."/>
            <person name="Goldberg J."/>
            <person name="Griggs A."/>
            <person name="Gujja S."/>
            <person name="Heilman E."/>
            <person name="Heiman D."/>
            <person name="Howarth C."/>
            <person name="Mehta T."/>
            <person name="Neiman D."/>
            <person name="Pearson M."/>
            <person name="Roberts A."/>
            <person name="Saif S."/>
            <person name="Shea T."/>
            <person name="Shenoy N."/>
            <person name="Sisk P."/>
            <person name="Stolte C."/>
            <person name="Sykes S."/>
            <person name="White J."/>
            <person name="Yandava C."/>
            <person name="Haas B."/>
            <person name="Nusbaum C."/>
            <person name="Birren B."/>
        </authorList>
    </citation>
    <scope>NUCLEOTIDE SEQUENCE [LARGE SCALE GENOMIC DNA]</scope>
    <source>
        <strain evidence="3">p1A1 Lamole</strain>
    </source>
</reference>
<dbReference type="AlphaFoldDB" id="U5GZ92"/>
<sequence length="125" mass="14165">MLDLILPKLWASQLQFARSKNSYQLHIETPPKNRRQQGDGDFVLLINGEVRSVVSFESKRESVIDGYAEEHHDGPRFPNGEFRFADTAAVKLNATLPETPHTSGILFRTAIQSVTASKHHRIEVR</sequence>
<reference evidence="2" key="4">
    <citation type="submission" date="2015-06" db="UniProtKB">
        <authorList>
            <consortium name="EnsemblFungi"/>
        </authorList>
    </citation>
    <scope>IDENTIFICATION</scope>
</reference>
<reference evidence="1 3" key="3">
    <citation type="journal article" date="2015" name="BMC Genomics">
        <title>Sex and parasites: genomic and transcriptomic analysis of Microbotryum lychnidis-dioicae, the biotrophic and plant-castrating anther smut fungus.</title>
        <authorList>
            <person name="Perlin M.H."/>
            <person name="Amselem J."/>
            <person name="Fontanillas E."/>
            <person name="Toh S.S."/>
            <person name="Chen Z."/>
            <person name="Goldberg J."/>
            <person name="Duplessis S."/>
            <person name="Henrissat B."/>
            <person name="Young S."/>
            <person name="Zeng Q."/>
            <person name="Aguileta G."/>
            <person name="Petit E."/>
            <person name="Badouin H."/>
            <person name="Andrews J."/>
            <person name="Razeeq D."/>
            <person name="Gabaldon T."/>
            <person name="Quesneville H."/>
            <person name="Giraud T."/>
            <person name="Hood M.E."/>
            <person name="Schultz D.J."/>
            <person name="Cuomo C.A."/>
        </authorList>
    </citation>
    <scope>NUCLEOTIDE SEQUENCE [LARGE SCALE GENOMIC DNA]</scope>
    <source>
        <strain evidence="3">p1A1 Lamole</strain>
        <strain evidence="1">P1A1 Lamole</strain>
    </source>
</reference>
<gene>
    <name evidence="1" type="ORF">MVLG_00496</name>
</gene>
<dbReference type="Proteomes" id="UP000017200">
    <property type="component" value="Unassembled WGS sequence"/>
</dbReference>
<evidence type="ECO:0000313" key="3">
    <source>
        <dbReference type="Proteomes" id="UP000017200"/>
    </source>
</evidence>
<dbReference type="EMBL" id="AEIJ01000041">
    <property type="status" value="NOT_ANNOTATED_CDS"/>
    <property type="molecule type" value="Genomic_DNA"/>
</dbReference>
<protein>
    <submittedName>
        <fullName evidence="1 2">Uncharacterized protein</fullName>
    </submittedName>
</protein>
<dbReference type="EMBL" id="GL541645">
    <property type="protein sequence ID" value="KDE09174.1"/>
    <property type="molecule type" value="Genomic_DNA"/>
</dbReference>
<dbReference type="OrthoDB" id="10532281at2759"/>
<dbReference type="HOGENOM" id="CLU_1994321_0_0_1"/>